<dbReference type="InterPro" id="IPR016009">
    <property type="entry name" value="tRNA_MeTrfase_TRMD/TRM10"/>
</dbReference>
<accession>A0A850NUB4</accession>
<reference evidence="4 5" key="1">
    <citation type="submission" date="2020-06" db="EMBL/GenBank/DDBJ databases">
        <title>Description of novel acetic acid bacteria.</title>
        <authorList>
            <person name="Sombolestani A."/>
        </authorList>
    </citation>
    <scope>NUCLEOTIDE SEQUENCE [LARGE SCALE GENOMIC DNA]</scope>
    <source>
        <strain evidence="4 5">LMG 26838</strain>
    </source>
</reference>
<evidence type="ECO:0000313" key="4">
    <source>
        <dbReference type="EMBL" id="NVN32484.1"/>
    </source>
</evidence>
<feature type="non-terminal residue" evidence="4">
    <location>
        <position position="87"/>
    </location>
</feature>
<sequence length="87" mass="9085">MSWRAEILTLFPGMFPGPLGHSLAGRALETGLWSLGTHDLRDHGLGRHRSVDDVPFGGGAGMVLRPDVLDAGIAAMAAGDLPLVVLT</sequence>
<dbReference type="AlphaFoldDB" id="A0A850NUB4"/>
<dbReference type="Proteomes" id="UP000565205">
    <property type="component" value="Unassembled WGS sequence"/>
</dbReference>
<dbReference type="GO" id="GO:0005829">
    <property type="term" value="C:cytosol"/>
    <property type="evidence" value="ECO:0007669"/>
    <property type="project" value="TreeGrafter"/>
</dbReference>
<dbReference type="GO" id="GO:0002939">
    <property type="term" value="P:tRNA N1-guanine methylation"/>
    <property type="evidence" value="ECO:0007669"/>
    <property type="project" value="TreeGrafter"/>
</dbReference>
<dbReference type="InterPro" id="IPR029028">
    <property type="entry name" value="Alpha/beta_knot_MTases"/>
</dbReference>
<dbReference type="EMBL" id="JABXXQ010000885">
    <property type="protein sequence ID" value="NVN32484.1"/>
    <property type="molecule type" value="Genomic_DNA"/>
</dbReference>
<keyword evidence="1 4" id="KW-0489">Methyltransferase</keyword>
<comment type="caution">
    <text evidence="4">The sequence shown here is derived from an EMBL/GenBank/DDBJ whole genome shotgun (WGS) entry which is preliminary data.</text>
</comment>
<feature type="domain" description="tRNA methyltransferase TRMD/TRM10-type" evidence="3">
    <location>
        <begin position="5"/>
        <end position="80"/>
    </location>
</feature>
<dbReference type="InterPro" id="IPR002649">
    <property type="entry name" value="tRNA_m1G_MeTrfase_TrmD"/>
</dbReference>
<dbReference type="Gene3D" id="3.40.1280.10">
    <property type="match status" value="1"/>
</dbReference>
<dbReference type="Pfam" id="PF01746">
    <property type="entry name" value="tRNA_m1G_MT"/>
    <property type="match status" value="1"/>
</dbReference>
<keyword evidence="2 4" id="KW-0808">Transferase</keyword>
<dbReference type="SUPFAM" id="SSF75217">
    <property type="entry name" value="alpha/beta knot"/>
    <property type="match status" value="1"/>
</dbReference>
<organism evidence="4 5">
    <name type="scientific">Endobacter medicaginis</name>
    <dbReference type="NCBI Taxonomy" id="1181271"/>
    <lineage>
        <taxon>Bacteria</taxon>
        <taxon>Pseudomonadati</taxon>
        <taxon>Pseudomonadota</taxon>
        <taxon>Alphaproteobacteria</taxon>
        <taxon>Acetobacterales</taxon>
        <taxon>Acetobacteraceae</taxon>
        <taxon>Endobacter</taxon>
    </lineage>
</organism>
<dbReference type="InterPro" id="IPR029026">
    <property type="entry name" value="tRNA_m1G_MTases_N"/>
</dbReference>
<dbReference type="PANTHER" id="PTHR46417:SF1">
    <property type="entry name" value="TRNA (GUANINE-N(1)-)-METHYLTRANSFERASE"/>
    <property type="match status" value="1"/>
</dbReference>
<evidence type="ECO:0000313" key="5">
    <source>
        <dbReference type="Proteomes" id="UP000565205"/>
    </source>
</evidence>
<name>A0A850NUB4_9PROT</name>
<gene>
    <name evidence="4" type="ORF">HUK83_19330</name>
</gene>
<dbReference type="GO" id="GO:0052906">
    <property type="term" value="F:tRNA (guanine(37)-N1)-methyltransferase activity"/>
    <property type="evidence" value="ECO:0007669"/>
    <property type="project" value="InterPro"/>
</dbReference>
<proteinExistence type="predicted"/>
<evidence type="ECO:0000256" key="1">
    <source>
        <dbReference type="ARBA" id="ARBA00022603"/>
    </source>
</evidence>
<evidence type="ECO:0000256" key="2">
    <source>
        <dbReference type="ARBA" id="ARBA00022679"/>
    </source>
</evidence>
<evidence type="ECO:0000259" key="3">
    <source>
        <dbReference type="Pfam" id="PF01746"/>
    </source>
</evidence>
<dbReference type="PANTHER" id="PTHR46417">
    <property type="entry name" value="TRNA (GUANINE-N(1)-)-METHYLTRANSFERASE"/>
    <property type="match status" value="1"/>
</dbReference>
<protein>
    <submittedName>
        <fullName evidence="4">tRNA (Guanosine(37)-N1)-methyltransferase TrmD</fullName>
    </submittedName>
</protein>